<dbReference type="GeneID" id="6496880"/>
<feature type="transmembrane region" description="Helical" evidence="5">
    <location>
        <begin position="28"/>
        <end position="54"/>
    </location>
</feature>
<keyword evidence="4 5" id="KW-0472">Membrane</keyword>
<evidence type="ECO:0000313" key="6">
    <source>
        <dbReference type="EMBL" id="KPU73934.1"/>
    </source>
</evidence>
<dbReference type="PANTHER" id="PTHR10283">
    <property type="entry name" value="SOLUTE CARRIER FAMILY 13 MEMBER"/>
    <property type="match status" value="1"/>
</dbReference>
<name>A0A0P8XGS8_DROAN</name>
<feature type="transmembrane region" description="Helical" evidence="5">
    <location>
        <begin position="494"/>
        <end position="518"/>
    </location>
</feature>
<feature type="transmembrane region" description="Helical" evidence="5">
    <location>
        <begin position="137"/>
        <end position="162"/>
    </location>
</feature>
<feature type="transmembrane region" description="Helical" evidence="5">
    <location>
        <begin position="237"/>
        <end position="261"/>
    </location>
</feature>
<evidence type="ECO:0000256" key="1">
    <source>
        <dbReference type="ARBA" id="ARBA00004141"/>
    </source>
</evidence>
<reference evidence="6 7" key="1">
    <citation type="journal article" date="2007" name="Nature">
        <title>Evolution of genes and genomes on the Drosophila phylogeny.</title>
        <authorList>
            <consortium name="Drosophila 12 Genomes Consortium"/>
            <person name="Clark A.G."/>
            <person name="Eisen M.B."/>
            <person name="Smith D.R."/>
            <person name="Bergman C.M."/>
            <person name="Oliver B."/>
            <person name="Markow T.A."/>
            <person name="Kaufman T.C."/>
            <person name="Kellis M."/>
            <person name="Gelbart W."/>
            <person name="Iyer V.N."/>
            <person name="Pollard D.A."/>
            <person name="Sackton T.B."/>
            <person name="Larracuente A.M."/>
            <person name="Singh N.D."/>
            <person name="Abad J.P."/>
            <person name="Abt D.N."/>
            <person name="Adryan B."/>
            <person name="Aguade M."/>
            <person name="Akashi H."/>
            <person name="Anderson W.W."/>
            <person name="Aquadro C.F."/>
            <person name="Ardell D.H."/>
            <person name="Arguello R."/>
            <person name="Artieri C.G."/>
            <person name="Barbash D.A."/>
            <person name="Barker D."/>
            <person name="Barsanti P."/>
            <person name="Batterham P."/>
            <person name="Batzoglou S."/>
            <person name="Begun D."/>
            <person name="Bhutkar A."/>
            <person name="Blanco E."/>
            <person name="Bosak S.A."/>
            <person name="Bradley R.K."/>
            <person name="Brand A.D."/>
            <person name="Brent M.R."/>
            <person name="Brooks A.N."/>
            <person name="Brown R.H."/>
            <person name="Butlin R.K."/>
            <person name="Caggese C."/>
            <person name="Calvi B.R."/>
            <person name="Bernardo de Carvalho A."/>
            <person name="Caspi A."/>
            <person name="Castrezana S."/>
            <person name="Celniker S.E."/>
            <person name="Chang J.L."/>
            <person name="Chapple C."/>
            <person name="Chatterji S."/>
            <person name="Chinwalla A."/>
            <person name="Civetta A."/>
            <person name="Clifton S.W."/>
            <person name="Comeron J.M."/>
            <person name="Costello J.C."/>
            <person name="Coyne J.A."/>
            <person name="Daub J."/>
            <person name="David R.G."/>
            <person name="Delcher A.L."/>
            <person name="Delehaunty K."/>
            <person name="Do C.B."/>
            <person name="Ebling H."/>
            <person name="Edwards K."/>
            <person name="Eickbush T."/>
            <person name="Evans J.D."/>
            <person name="Filipski A."/>
            <person name="Findeiss S."/>
            <person name="Freyhult E."/>
            <person name="Fulton L."/>
            <person name="Fulton R."/>
            <person name="Garcia A.C."/>
            <person name="Gardiner A."/>
            <person name="Garfield D.A."/>
            <person name="Garvin B.E."/>
            <person name="Gibson G."/>
            <person name="Gilbert D."/>
            <person name="Gnerre S."/>
            <person name="Godfrey J."/>
            <person name="Good R."/>
            <person name="Gotea V."/>
            <person name="Gravely B."/>
            <person name="Greenberg A.J."/>
            <person name="Griffiths-Jones S."/>
            <person name="Gross S."/>
            <person name="Guigo R."/>
            <person name="Gustafson E.A."/>
            <person name="Haerty W."/>
            <person name="Hahn M.W."/>
            <person name="Halligan D.L."/>
            <person name="Halpern A.L."/>
            <person name="Halter G.M."/>
            <person name="Han M.V."/>
            <person name="Heger A."/>
            <person name="Hillier L."/>
            <person name="Hinrichs A.S."/>
            <person name="Holmes I."/>
            <person name="Hoskins R.A."/>
            <person name="Hubisz M.J."/>
            <person name="Hultmark D."/>
            <person name="Huntley M.A."/>
            <person name="Jaffe D.B."/>
            <person name="Jagadeeshan S."/>
            <person name="Jeck W.R."/>
            <person name="Johnson J."/>
            <person name="Jones C.D."/>
            <person name="Jordan W.C."/>
            <person name="Karpen G.H."/>
            <person name="Kataoka E."/>
            <person name="Keightley P.D."/>
            <person name="Kheradpour P."/>
            <person name="Kirkness E.F."/>
            <person name="Koerich L.B."/>
            <person name="Kristiansen K."/>
            <person name="Kudrna D."/>
            <person name="Kulathinal R.J."/>
            <person name="Kumar S."/>
            <person name="Kwok R."/>
            <person name="Lander E."/>
            <person name="Langley C.H."/>
            <person name="Lapoint R."/>
            <person name="Lazzaro B.P."/>
            <person name="Lee S.J."/>
            <person name="Levesque L."/>
            <person name="Li R."/>
            <person name="Lin C.F."/>
            <person name="Lin M.F."/>
            <person name="Lindblad-Toh K."/>
            <person name="Llopart A."/>
            <person name="Long M."/>
            <person name="Low L."/>
            <person name="Lozovsky E."/>
            <person name="Lu J."/>
            <person name="Luo M."/>
            <person name="Machado C.A."/>
            <person name="Makalowski W."/>
            <person name="Marzo M."/>
            <person name="Matsuda M."/>
            <person name="Matzkin L."/>
            <person name="McAllister B."/>
            <person name="McBride C.S."/>
            <person name="McKernan B."/>
            <person name="McKernan K."/>
            <person name="Mendez-Lago M."/>
            <person name="Minx P."/>
            <person name="Mollenhauer M.U."/>
            <person name="Montooth K."/>
            <person name="Mount S.M."/>
            <person name="Mu X."/>
            <person name="Myers E."/>
            <person name="Negre B."/>
            <person name="Newfeld S."/>
            <person name="Nielsen R."/>
            <person name="Noor M.A."/>
            <person name="O'Grady P."/>
            <person name="Pachter L."/>
            <person name="Papaceit M."/>
            <person name="Parisi M.J."/>
            <person name="Parisi M."/>
            <person name="Parts L."/>
            <person name="Pedersen J.S."/>
            <person name="Pesole G."/>
            <person name="Phillippy A.M."/>
            <person name="Ponting C.P."/>
            <person name="Pop M."/>
            <person name="Porcelli D."/>
            <person name="Powell J.R."/>
            <person name="Prohaska S."/>
            <person name="Pruitt K."/>
            <person name="Puig M."/>
            <person name="Quesneville H."/>
            <person name="Ram K.R."/>
            <person name="Rand D."/>
            <person name="Rasmussen M.D."/>
            <person name="Reed L.K."/>
            <person name="Reenan R."/>
            <person name="Reily A."/>
            <person name="Remington K.A."/>
            <person name="Rieger T.T."/>
            <person name="Ritchie M.G."/>
            <person name="Robin C."/>
            <person name="Rogers Y.H."/>
            <person name="Rohde C."/>
            <person name="Rozas J."/>
            <person name="Rubenfield M.J."/>
            <person name="Ruiz A."/>
            <person name="Russo S."/>
            <person name="Salzberg S.L."/>
            <person name="Sanchez-Gracia A."/>
            <person name="Saranga D.J."/>
            <person name="Sato H."/>
            <person name="Schaeffer S.W."/>
            <person name="Schatz M.C."/>
            <person name="Schlenke T."/>
            <person name="Schwartz R."/>
            <person name="Segarra C."/>
            <person name="Singh R.S."/>
            <person name="Sirot L."/>
            <person name="Sirota M."/>
            <person name="Sisneros N.B."/>
            <person name="Smith C.D."/>
            <person name="Smith T.F."/>
            <person name="Spieth J."/>
            <person name="Stage D.E."/>
            <person name="Stark A."/>
            <person name="Stephan W."/>
            <person name="Strausberg R.L."/>
            <person name="Strempel S."/>
            <person name="Sturgill D."/>
            <person name="Sutton G."/>
            <person name="Sutton G.G."/>
            <person name="Tao W."/>
            <person name="Teichmann S."/>
            <person name="Tobari Y.N."/>
            <person name="Tomimura Y."/>
            <person name="Tsolas J.M."/>
            <person name="Valente V.L."/>
            <person name="Venter E."/>
            <person name="Venter J.C."/>
            <person name="Vicario S."/>
            <person name="Vieira F.G."/>
            <person name="Vilella A.J."/>
            <person name="Villasante A."/>
            <person name="Walenz B."/>
            <person name="Wang J."/>
            <person name="Wasserman M."/>
            <person name="Watts T."/>
            <person name="Wilson D."/>
            <person name="Wilson R.K."/>
            <person name="Wing R.A."/>
            <person name="Wolfner M.F."/>
            <person name="Wong A."/>
            <person name="Wong G.K."/>
            <person name="Wu C.I."/>
            <person name="Wu G."/>
            <person name="Yamamoto D."/>
            <person name="Yang H.P."/>
            <person name="Yang S.P."/>
            <person name="Yorke J.A."/>
            <person name="Yoshida K."/>
            <person name="Zdobnov E."/>
            <person name="Zhang P."/>
            <person name="Zhang Y."/>
            <person name="Zimin A.V."/>
            <person name="Baldwin J."/>
            <person name="Abdouelleil A."/>
            <person name="Abdulkadir J."/>
            <person name="Abebe A."/>
            <person name="Abera B."/>
            <person name="Abreu J."/>
            <person name="Acer S.C."/>
            <person name="Aftuck L."/>
            <person name="Alexander A."/>
            <person name="An P."/>
            <person name="Anderson E."/>
            <person name="Anderson S."/>
            <person name="Arachi H."/>
            <person name="Azer M."/>
            <person name="Bachantsang P."/>
            <person name="Barry A."/>
            <person name="Bayul T."/>
            <person name="Berlin A."/>
            <person name="Bessette D."/>
            <person name="Bloom T."/>
            <person name="Blye J."/>
            <person name="Boguslavskiy L."/>
            <person name="Bonnet C."/>
            <person name="Boukhgalter B."/>
            <person name="Bourzgui I."/>
            <person name="Brown A."/>
            <person name="Cahill P."/>
            <person name="Channer S."/>
            <person name="Cheshatsang Y."/>
            <person name="Chuda L."/>
            <person name="Citroen M."/>
            <person name="Collymore A."/>
            <person name="Cooke P."/>
            <person name="Costello M."/>
            <person name="D'Aco K."/>
            <person name="Daza R."/>
            <person name="De Haan G."/>
            <person name="DeGray S."/>
            <person name="DeMaso C."/>
            <person name="Dhargay N."/>
            <person name="Dooley K."/>
            <person name="Dooley E."/>
            <person name="Doricent M."/>
            <person name="Dorje P."/>
            <person name="Dorjee K."/>
            <person name="Dupes A."/>
            <person name="Elong R."/>
            <person name="Falk J."/>
            <person name="Farina A."/>
            <person name="Faro S."/>
            <person name="Ferguson D."/>
            <person name="Fisher S."/>
            <person name="Foley C.D."/>
            <person name="Franke A."/>
            <person name="Friedrich D."/>
            <person name="Gadbois L."/>
            <person name="Gearin G."/>
            <person name="Gearin C.R."/>
            <person name="Giannoukos G."/>
            <person name="Goode T."/>
            <person name="Graham J."/>
            <person name="Grandbois E."/>
            <person name="Grewal S."/>
            <person name="Gyaltsen K."/>
            <person name="Hafez N."/>
            <person name="Hagos B."/>
            <person name="Hall J."/>
            <person name="Henson C."/>
            <person name="Hollinger A."/>
            <person name="Honan T."/>
            <person name="Huard M.D."/>
            <person name="Hughes L."/>
            <person name="Hurhula B."/>
            <person name="Husby M.E."/>
            <person name="Kamat A."/>
            <person name="Kanga B."/>
            <person name="Kashin S."/>
            <person name="Khazanovich D."/>
            <person name="Kisner P."/>
            <person name="Lance K."/>
            <person name="Lara M."/>
            <person name="Lee W."/>
            <person name="Lennon N."/>
            <person name="Letendre F."/>
            <person name="LeVine R."/>
            <person name="Lipovsky A."/>
            <person name="Liu X."/>
            <person name="Liu J."/>
            <person name="Liu S."/>
            <person name="Lokyitsang T."/>
            <person name="Lokyitsang Y."/>
            <person name="Lubonja R."/>
            <person name="Lui A."/>
            <person name="MacDonald P."/>
            <person name="Magnisalis V."/>
            <person name="Maru K."/>
            <person name="Matthews C."/>
            <person name="McCusker W."/>
            <person name="McDonough S."/>
            <person name="Mehta T."/>
            <person name="Meldrim J."/>
            <person name="Meneus L."/>
            <person name="Mihai O."/>
            <person name="Mihalev A."/>
            <person name="Mihova T."/>
            <person name="Mittelman R."/>
            <person name="Mlenga V."/>
            <person name="Montmayeur A."/>
            <person name="Mulrain L."/>
            <person name="Navidi A."/>
            <person name="Naylor J."/>
            <person name="Negash T."/>
            <person name="Nguyen T."/>
            <person name="Nguyen N."/>
            <person name="Nicol R."/>
            <person name="Norbu C."/>
            <person name="Norbu N."/>
            <person name="Novod N."/>
            <person name="O'Neill B."/>
            <person name="Osman S."/>
            <person name="Markiewicz E."/>
            <person name="Oyono O.L."/>
            <person name="Patti C."/>
            <person name="Phunkhang P."/>
            <person name="Pierre F."/>
            <person name="Priest M."/>
            <person name="Raghuraman S."/>
            <person name="Rege F."/>
            <person name="Reyes R."/>
            <person name="Rise C."/>
            <person name="Rogov P."/>
            <person name="Ross K."/>
            <person name="Ryan E."/>
            <person name="Settipalli S."/>
            <person name="Shea T."/>
            <person name="Sherpa N."/>
            <person name="Shi L."/>
            <person name="Shih D."/>
            <person name="Sparrow T."/>
            <person name="Spaulding J."/>
            <person name="Stalker J."/>
            <person name="Stange-Thomann N."/>
            <person name="Stavropoulos S."/>
            <person name="Stone C."/>
            <person name="Strader C."/>
            <person name="Tesfaye S."/>
            <person name="Thomson T."/>
            <person name="Thoulutsang Y."/>
            <person name="Thoulutsang D."/>
            <person name="Topham K."/>
            <person name="Topping I."/>
            <person name="Tsamla T."/>
            <person name="Vassiliev H."/>
            <person name="Vo A."/>
            <person name="Wangchuk T."/>
            <person name="Wangdi T."/>
            <person name="Weiand M."/>
            <person name="Wilkinson J."/>
            <person name="Wilson A."/>
            <person name="Yadav S."/>
            <person name="Young G."/>
            <person name="Yu Q."/>
            <person name="Zembek L."/>
            <person name="Zhong D."/>
            <person name="Zimmer A."/>
            <person name="Zwirko Z."/>
            <person name="Jaffe D.B."/>
            <person name="Alvarez P."/>
            <person name="Brockman W."/>
            <person name="Butler J."/>
            <person name="Chin C."/>
            <person name="Gnerre S."/>
            <person name="Grabherr M."/>
            <person name="Kleber M."/>
            <person name="Mauceli E."/>
            <person name="MacCallum I."/>
        </authorList>
    </citation>
    <scope>NUCLEOTIDE SEQUENCE [LARGE SCALE GENOMIC DNA]</scope>
    <source>
        <strain evidence="7">Tucson 14024-0371.13</strain>
    </source>
</reference>
<dbReference type="KEGG" id="dan:6496880"/>
<evidence type="ECO:0000256" key="3">
    <source>
        <dbReference type="ARBA" id="ARBA00022989"/>
    </source>
</evidence>
<dbReference type="GO" id="GO:0015141">
    <property type="term" value="F:succinate transmembrane transporter activity"/>
    <property type="evidence" value="ECO:0007669"/>
    <property type="project" value="TreeGrafter"/>
</dbReference>
<feature type="transmembrane region" description="Helical" evidence="5">
    <location>
        <begin position="427"/>
        <end position="451"/>
    </location>
</feature>
<feature type="transmembrane region" description="Helical" evidence="5">
    <location>
        <begin position="198"/>
        <end position="217"/>
    </location>
</feature>
<comment type="subcellular location">
    <subcellularLocation>
        <location evidence="1">Membrane</location>
        <topology evidence="1">Multi-pass membrane protein</topology>
    </subcellularLocation>
</comment>
<dbReference type="InParanoid" id="A0A0P8XGS8"/>
<dbReference type="EMBL" id="CH902620">
    <property type="protein sequence ID" value="KPU73934.1"/>
    <property type="molecule type" value="Genomic_DNA"/>
</dbReference>
<dbReference type="AlphaFoldDB" id="A0A0P8XGS8"/>
<evidence type="ECO:0000256" key="2">
    <source>
        <dbReference type="ARBA" id="ARBA00022692"/>
    </source>
</evidence>
<gene>
    <name evidence="6" type="primary">Dana\GF14052</name>
    <name evidence="6" type="synonym">dana_GLEANR_14813</name>
    <name evidence="6" type="ORF">GF14052</name>
</gene>
<keyword evidence="2 5" id="KW-0812">Transmembrane</keyword>
<evidence type="ECO:0000256" key="4">
    <source>
        <dbReference type="ARBA" id="ARBA00023136"/>
    </source>
</evidence>
<accession>A0A0P8XGS8</accession>
<organism evidence="6 7">
    <name type="scientific">Drosophila ananassae</name>
    <name type="common">Fruit fly</name>
    <dbReference type="NCBI Taxonomy" id="7217"/>
    <lineage>
        <taxon>Eukaryota</taxon>
        <taxon>Metazoa</taxon>
        <taxon>Ecdysozoa</taxon>
        <taxon>Arthropoda</taxon>
        <taxon>Hexapoda</taxon>
        <taxon>Insecta</taxon>
        <taxon>Pterygota</taxon>
        <taxon>Neoptera</taxon>
        <taxon>Endopterygota</taxon>
        <taxon>Diptera</taxon>
        <taxon>Brachycera</taxon>
        <taxon>Muscomorpha</taxon>
        <taxon>Ephydroidea</taxon>
        <taxon>Drosophilidae</taxon>
        <taxon>Drosophila</taxon>
        <taxon>Sophophora</taxon>
    </lineage>
</organism>
<dbReference type="Proteomes" id="UP000007801">
    <property type="component" value="Unassembled WGS sequence"/>
</dbReference>
<evidence type="ECO:0000256" key="5">
    <source>
        <dbReference type="SAM" id="Phobius"/>
    </source>
</evidence>
<proteinExistence type="predicted"/>
<dbReference type="PANTHER" id="PTHR10283:SF82">
    <property type="entry name" value="SOLUTE CARRIER FAMILY 13 MEMBER 2"/>
    <property type="match status" value="1"/>
</dbReference>
<dbReference type="GO" id="GO:0015137">
    <property type="term" value="F:citrate transmembrane transporter activity"/>
    <property type="evidence" value="ECO:0007669"/>
    <property type="project" value="TreeGrafter"/>
</dbReference>
<sequence>MAEDYKPGSVPLEEQDDRKLFCKYHYKGVLIILIPLALAPMFLAFPILVFRFLYLTFCFYLYYILNLMARGAAAFIYITLIPVCGIESSKPLSISYYADIIFLCYAAVFMGGAMDTSKVSERIGTFMLGISNGNIKMLQIFLTILVMFNAALVNPTLAAAFWMKVAQAAMVELDKGGVVKLYSDEKPYEVGSKPYPSFPAAGIFITCGYAASLGAMMSPLVNPNGIIASKYGIDISGLVMITAGPAIIGVIVMIVWINLIFFGMLGGKTKADLLEGAANKPAFKQALVDKKASLGSWDTHAKATLSLIILMFILMATRKPNIVPGWDDFTGSVTCGITVPAIFVGILFFAVAANYLFCRYYVCREPEKQGTAPSLVGWKTVNNICPWADIFMLGAAVSGIVSGVPSQYYATVVKALKTDDGGPFLHFLYGALYGTLLTILAPATTVAQIAIPVVSEASRNFSLPFATALHNSFLLPTSSAANTLVSGWGNVRPYLYLIAGIVPTIIVFLTVFGMTSLLRPSIYYT</sequence>
<feature type="transmembrane region" description="Helical" evidence="5">
    <location>
        <begin position="60"/>
        <end position="84"/>
    </location>
</feature>
<protein>
    <submittedName>
        <fullName evidence="6">Uncharacterized protein, isoform B</fullName>
    </submittedName>
</protein>
<dbReference type="STRING" id="7217.A0A0P8XGS8"/>
<dbReference type="OrthoDB" id="7860769at2759"/>
<feature type="transmembrane region" description="Helical" evidence="5">
    <location>
        <begin position="337"/>
        <end position="358"/>
    </location>
</feature>
<keyword evidence="7" id="KW-1185">Reference proteome</keyword>
<keyword evidence="3 5" id="KW-1133">Transmembrane helix</keyword>
<evidence type="ECO:0000313" key="7">
    <source>
        <dbReference type="Proteomes" id="UP000007801"/>
    </source>
</evidence>
<feature type="transmembrane region" description="Helical" evidence="5">
    <location>
        <begin position="300"/>
        <end position="317"/>
    </location>
</feature>
<dbReference type="GO" id="GO:0005886">
    <property type="term" value="C:plasma membrane"/>
    <property type="evidence" value="ECO:0007669"/>
    <property type="project" value="TreeGrafter"/>
</dbReference>
<feature type="transmembrane region" description="Helical" evidence="5">
    <location>
        <begin position="96"/>
        <end position="114"/>
    </location>
</feature>